<gene>
    <name evidence="5" type="ORF">CCAM_LOCUS31636</name>
</gene>
<comment type="similarity">
    <text evidence="1">Belongs to the NAD(P)-dependent epimerase/dehydratase family.</text>
</comment>
<dbReference type="SUPFAM" id="SSF51735">
    <property type="entry name" value="NAD(P)-binding Rossmann-fold domains"/>
    <property type="match status" value="1"/>
</dbReference>
<name>A0A484MLY8_9ASTE</name>
<dbReference type="InterPro" id="IPR016040">
    <property type="entry name" value="NAD(P)-bd_dom"/>
</dbReference>
<proteinExistence type="inferred from homology"/>
<protein>
    <recommendedName>
        <fullName evidence="4">NAD(P)-binding domain-containing protein</fullName>
    </recommendedName>
</protein>
<evidence type="ECO:0000313" key="5">
    <source>
        <dbReference type="EMBL" id="VFQ89860.1"/>
    </source>
</evidence>
<evidence type="ECO:0000259" key="4">
    <source>
        <dbReference type="Pfam" id="PF16363"/>
    </source>
</evidence>
<sequence>MAGFVSLLEVCKSRNPQLAIVCASSSSVYGLNSKVPFFESDKTDLPMSFYAATKKADYLVEFLSITYILEGMSMILTMQYSAKVLQCLWNFIGHLFLTGKVVSLPSIPHLSTREFFIRNTEYSVFVLSTHGLGRPFLSFFDI</sequence>
<dbReference type="OrthoDB" id="202470at2759"/>
<dbReference type="Pfam" id="PF16363">
    <property type="entry name" value="GDP_Man_Dehyd"/>
    <property type="match status" value="1"/>
</dbReference>
<accession>A0A484MLY8</accession>
<feature type="domain" description="NAD(P)-binding" evidence="4">
    <location>
        <begin position="2"/>
        <end position="81"/>
    </location>
</feature>
<keyword evidence="2" id="KW-0520">NAD</keyword>
<dbReference type="InterPro" id="IPR036291">
    <property type="entry name" value="NAD(P)-bd_dom_sf"/>
</dbReference>
<evidence type="ECO:0000313" key="6">
    <source>
        <dbReference type="Proteomes" id="UP000595140"/>
    </source>
</evidence>
<dbReference type="Proteomes" id="UP000595140">
    <property type="component" value="Unassembled WGS sequence"/>
</dbReference>
<dbReference type="PANTHER" id="PTHR43574">
    <property type="entry name" value="EPIMERASE-RELATED"/>
    <property type="match status" value="1"/>
</dbReference>
<keyword evidence="6" id="KW-1185">Reference proteome</keyword>
<dbReference type="AlphaFoldDB" id="A0A484MLY8"/>
<keyword evidence="3" id="KW-0413">Isomerase</keyword>
<evidence type="ECO:0000256" key="1">
    <source>
        <dbReference type="ARBA" id="ARBA00007637"/>
    </source>
</evidence>
<dbReference type="EMBL" id="OOIL02003913">
    <property type="protein sequence ID" value="VFQ89860.1"/>
    <property type="molecule type" value="Genomic_DNA"/>
</dbReference>
<organism evidence="5 6">
    <name type="scientific">Cuscuta campestris</name>
    <dbReference type="NCBI Taxonomy" id="132261"/>
    <lineage>
        <taxon>Eukaryota</taxon>
        <taxon>Viridiplantae</taxon>
        <taxon>Streptophyta</taxon>
        <taxon>Embryophyta</taxon>
        <taxon>Tracheophyta</taxon>
        <taxon>Spermatophyta</taxon>
        <taxon>Magnoliopsida</taxon>
        <taxon>eudicotyledons</taxon>
        <taxon>Gunneridae</taxon>
        <taxon>Pentapetalae</taxon>
        <taxon>asterids</taxon>
        <taxon>lamiids</taxon>
        <taxon>Solanales</taxon>
        <taxon>Convolvulaceae</taxon>
        <taxon>Cuscuteae</taxon>
        <taxon>Cuscuta</taxon>
        <taxon>Cuscuta subgen. Grammica</taxon>
        <taxon>Cuscuta sect. Cleistogrammica</taxon>
    </lineage>
</organism>
<dbReference type="Gene3D" id="3.40.50.720">
    <property type="entry name" value="NAD(P)-binding Rossmann-like Domain"/>
    <property type="match status" value="1"/>
</dbReference>
<evidence type="ECO:0000256" key="3">
    <source>
        <dbReference type="ARBA" id="ARBA00023235"/>
    </source>
</evidence>
<dbReference type="GO" id="GO:0016853">
    <property type="term" value="F:isomerase activity"/>
    <property type="evidence" value="ECO:0007669"/>
    <property type="project" value="UniProtKB-KW"/>
</dbReference>
<reference evidence="5 6" key="1">
    <citation type="submission" date="2018-04" db="EMBL/GenBank/DDBJ databases">
        <authorList>
            <person name="Vogel A."/>
        </authorList>
    </citation>
    <scope>NUCLEOTIDE SEQUENCE [LARGE SCALE GENOMIC DNA]</scope>
</reference>
<evidence type="ECO:0000256" key="2">
    <source>
        <dbReference type="ARBA" id="ARBA00023027"/>
    </source>
</evidence>